<dbReference type="Proteomes" id="UP000016540">
    <property type="component" value="Unassembled WGS sequence"/>
</dbReference>
<feature type="signal peptide" evidence="12">
    <location>
        <begin position="1"/>
        <end position="22"/>
    </location>
</feature>
<reference evidence="14 15" key="1">
    <citation type="journal article" date="2013" name="Genome Announc.">
        <title>Draft Genome Sequence of the Moderately Halophilic Bacterium Marinobacter lipolyticus Strain SM19.</title>
        <authorList>
            <person name="Papke R.T."/>
            <person name="de la Haba R.R."/>
            <person name="Infante-Dominguez C."/>
            <person name="Perez D."/>
            <person name="Sanchez-Porro C."/>
            <person name="Lapierre P."/>
            <person name="Ventosa A."/>
        </authorList>
    </citation>
    <scope>NUCLEOTIDE SEQUENCE [LARGE SCALE GENOMIC DNA]</scope>
    <source>
        <strain evidence="14 15">SM19</strain>
    </source>
</reference>
<sequence length="364" mass="39765">MTQLPRLLLAGCIALPITWAQADTTHFPLSYSFIGAEVGYVDSGNSKDKSSNIDNLANYPEYGLTLGHQFNPNFTLMGAFSYGDAETRSTDIDTDILRGSLAGRIHPGKFRLAGWRPFAGLGYSYTDIDVDGALDSKTEDALYLEGGFQRMVSERIVFEAGARARTELEDGYVDGQVFAGVQFLFNRSYPQPPKNQLPEPPAPVAPPADSDGDGVPDPRDLCPNTPQGALVDDDGCAQELTREIKETLYVEFDLDGTDVKPEYFNDIGKLAELMTQYPTSRILLEGHTDSTGSAGYNQNLSQSRADSVMKVLVKEFNIGAERISTTGMGESQPIADNATDEGRAKNRRVEAILTGKHTEIMKKQ</sequence>
<dbReference type="Pfam" id="PF00691">
    <property type="entry name" value="OmpA"/>
    <property type="match status" value="1"/>
</dbReference>
<protein>
    <submittedName>
        <fullName evidence="14">Secreted protein containing outer membrane protein, OmpA/MotB, C-terminal domain</fullName>
    </submittedName>
</protein>
<feature type="chain" id="PRO_5004462337" evidence="12">
    <location>
        <begin position="23"/>
        <end position="364"/>
    </location>
</feature>
<evidence type="ECO:0000256" key="12">
    <source>
        <dbReference type="SAM" id="SignalP"/>
    </source>
</evidence>
<evidence type="ECO:0000256" key="5">
    <source>
        <dbReference type="ARBA" id="ARBA00022729"/>
    </source>
</evidence>
<dbReference type="InterPro" id="IPR011250">
    <property type="entry name" value="OMP/PagP_B-barrel"/>
</dbReference>
<keyword evidence="5 12" id="KW-0732">Signal</keyword>
<dbReference type="InterPro" id="IPR050330">
    <property type="entry name" value="Bact_OuterMem_StrucFunc"/>
</dbReference>
<dbReference type="HOGENOM" id="CLU_031536_2_0_6"/>
<comment type="caution">
    <text evidence="14">The sequence shown here is derived from an EMBL/GenBank/DDBJ whole genome shotgun (WGS) entry which is preliminary data.</text>
</comment>
<dbReference type="InterPro" id="IPR027385">
    <property type="entry name" value="Beta-barrel_OMP"/>
</dbReference>
<evidence type="ECO:0000256" key="3">
    <source>
        <dbReference type="ARBA" id="ARBA00022452"/>
    </source>
</evidence>
<dbReference type="PANTHER" id="PTHR30329">
    <property type="entry name" value="STATOR ELEMENT OF FLAGELLAR MOTOR COMPLEX"/>
    <property type="match status" value="1"/>
</dbReference>
<keyword evidence="8 10" id="KW-0472">Membrane</keyword>
<dbReference type="eggNOG" id="COG3637">
    <property type="taxonomic scope" value="Bacteria"/>
</dbReference>
<dbReference type="PATRIC" id="fig|1318628.3.peg.2932"/>
<dbReference type="EMBL" id="ASAD01000017">
    <property type="protein sequence ID" value="EON91273.1"/>
    <property type="molecule type" value="Genomic_DNA"/>
</dbReference>
<feature type="compositionally biased region" description="Pro residues" evidence="11">
    <location>
        <begin position="190"/>
        <end position="206"/>
    </location>
</feature>
<dbReference type="GO" id="GO:0006811">
    <property type="term" value="P:monoatomic ion transport"/>
    <property type="evidence" value="ECO:0007669"/>
    <property type="project" value="UniProtKB-KW"/>
</dbReference>
<evidence type="ECO:0000256" key="6">
    <source>
        <dbReference type="ARBA" id="ARBA00023065"/>
    </source>
</evidence>
<organism evidence="14 15">
    <name type="scientific">Marinobacter lipolyticus SM19</name>
    <dbReference type="NCBI Taxonomy" id="1318628"/>
    <lineage>
        <taxon>Bacteria</taxon>
        <taxon>Pseudomonadati</taxon>
        <taxon>Pseudomonadota</taxon>
        <taxon>Gammaproteobacteria</taxon>
        <taxon>Pseudomonadales</taxon>
        <taxon>Marinobacteraceae</taxon>
        <taxon>Marinobacter</taxon>
    </lineage>
</organism>
<evidence type="ECO:0000256" key="10">
    <source>
        <dbReference type="PROSITE-ProRule" id="PRU00473"/>
    </source>
</evidence>
<evidence type="ECO:0000313" key="15">
    <source>
        <dbReference type="Proteomes" id="UP000016540"/>
    </source>
</evidence>
<dbReference type="PRINTS" id="PR01021">
    <property type="entry name" value="OMPADOMAIN"/>
</dbReference>
<dbReference type="Gene3D" id="2.40.160.20">
    <property type="match status" value="1"/>
</dbReference>
<dbReference type="Gene3D" id="3.30.1330.60">
    <property type="entry name" value="OmpA-like domain"/>
    <property type="match status" value="1"/>
</dbReference>
<dbReference type="PROSITE" id="PS51123">
    <property type="entry name" value="OMPA_2"/>
    <property type="match status" value="1"/>
</dbReference>
<evidence type="ECO:0000256" key="4">
    <source>
        <dbReference type="ARBA" id="ARBA00022692"/>
    </source>
</evidence>
<keyword evidence="6" id="KW-0406">Ion transport</keyword>
<comment type="subcellular location">
    <subcellularLocation>
        <location evidence="1">Cell outer membrane</location>
        <topology evidence="1">Multi-pass membrane protein</topology>
    </subcellularLocation>
</comment>
<keyword evidence="9" id="KW-0998">Cell outer membrane</keyword>
<feature type="domain" description="OmpA-like" evidence="13">
    <location>
        <begin position="239"/>
        <end position="357"/>
    </location>
</feature>
<dbReference type="SUPFAM" id="SSF56925">
    <property type="entry name" value="OMPA-like"/>
    <property type="match status" value="1"/>
</dbReference>
<evidence type="ECO:0000256" key="7">
    <source>
        <dbReference type="ARBA" id="ARBA00023114"/>
    </source>
</evidence>
<dbReference type="PANTHER" id="PTHR30329:SF21">
    <property type="entry name" value="LIPOPROTEIN YIAD-RELATED"/>
    <property type="match status" value="1"/>
</dbReference>
<evidence type="ECO:0000256" key="11">
    <source>
        <dbReference type="SAM" id="MobiDB-lite"/>
    </source>
</evidence>
<dbReference type="InterPro" id="IPR006664">
    <property type="entry name" value="OMP_bac"/>
</dbReference>
<dbReference type="GO" id="GO:0009279">
    <property type="term" value="C:cell outer membrane"/>
    <property type="evidence" value="ECO:0007669"/>
    <property type="project" value="UniProtKB-SubCell"/>
</dbReference>
<dbReference type="eggNOG" id="COG2885">
    <property type="taxonomic scope" value="Bacteria"/>
</dbReference>
<gene>
    <name evidence="14" type="ORF">MARLIPOL_14670</name>
</gene>
<dbReference type="CDD" id="cd07185">
    <property type="entry name" value="OmpA_C-like"/>
    <property type="match status" value="1"/>
</dbReference>
<keyword evidence="2" id="KW-0813">Transport</keyword>
<dbReference type="STRING" id="1318628.MARLIPOL_14670"/>
<evidence type="ECO:0000256" key="1">
    <source>
        <dbReference type="ARBA" id="ARBA00004571"/>
    </source>
</evidence>
<evidence type="ECO:0000313" key="14">
    <source>
        <dbReference type="EMBL" id="EON91273.1"/>
    </source>
</evidence>
<dbReference type="AlphaFoldDB" id="R8AY54"/>
<keyword evidence="15" id="KW-1185">Reference proteome</keyword>
<keyword evidence="3" id="KW-1134">Transmembrane beta strand</keyword>
<evidence type="ECO:0000259" key="13">
    <source>
        <dbReference type="PROSITE" id="PS51123"/>
    </source>
</evidence>
<proteinExistence type="predicted"/>
<evidence type="ECO:0000256" key="8">
    <source>
        <dbReference type="ARBA" id="ARBA00023136"/>
    </source>
</evidence>
<dbReference type="OrthoDB" id="9805832at2"/>
<keyword evidence="4" id="KW-0812">Transmembrane</keyword>
<feature type="region of interest" description="Disordered" evidence="11">
    <location>
        <begin position="189"/>
        <end position="229"/>
    </location>
</feature>
<keyword evidence="7" id="KW-0626">Porin</keyword>
<dbReference type="InterPro" id="IPR006665">
    <property type="entry name" value="OmpA-like"/>
</dbReference>
<dbReference type="Pfam" id="PF13505">
    <property type="entry name" value="OMP_b-brl"/>
    <property type="match status" value="1"/>
</dbReference>
<dbReference type="SUPFAM" id="SSF103088">
    <property type="entry name" value="OmpA-like"/>
    <property type="match status" value="1"/>
</dbReference>
<dbReference type="GO" id="GO:0015288">
    <property type="term" value="F:porin activity"/>
    <property type="evidence" value="ECO:0007669"/>
    <property type="project" value="UniProtKB-KW"/>
</dbReference>
<dbReference type="InterPro" id="IPR036737">
    <property type="entry name" value="OmpA-like_sf"/>
</dbReference>
<dbReference type="RefSeq" id="WP_012139075.1">
    <property type="nucleotide sequence ID" value="NZ_KE007327.1"/>
</dbReference>
<dbReference type="GO" id="GO:0046930">
    <property type="term" value="C:pore complex"/>
    <property type="evidence" value="ECO:0007669"/>
    <property type="project" value="UniProtKB-KW"/>
</dbReference>
<name>R8AY54_9GAMM</name>
<accession>R8AY54</accession>
<evidence type="ECO:0000256" key="2">
    <source>
        <dbReference type="ARBA" id="ARBA00022448"/>
    </source>
</evidence>
<evidence type="ECO:0000256" key="9">
    <source>
        <dbReference type="ARBA" id="ARBA00023237"/>
    </source>
</evidence>